<proteinExistence type="predicted"/>
<name>A0A0A8ZU55_ARUDO</name>
<protein>
    <submittedName>
        <fullName evidence="1">Uncharacterized protein</fullName>
    </submittedName>
</protein>
<dbReference type="AlphaFoldDB" id="A0A0A8ZU55"/>
<organism evidence="1">
    <name type="scientific">Arundo donax</name>
    <name type="common">Giant reed</name>
    <name type="synonym">Donax arundinaceus</name>
    <dbReference type="NCBI Taxonomy" id="35708"/>
    <lineage>
        <taxon>Eukaryota</taxon>
        <taxon>Viridiplantae</taxon>
        <taxon>Streptophyta</taxon>
        <taxon>Embryophyta</taxon>
        <taxon>Tracheophyta</taxon>
        <taxon>Spermatophyta</taxon>
        <taxon>Magnoliopsida</taxon>
        <taxon>Liliopsida</taxon>
        <taxon>Poales</taxon>
        <taxon>Poaceae</taxon>
        <taxon>PACMAD clade</taxon>
        <taxon>Arundinoideae</taxon>
        <taxon>Arundineae</taxon>
        <taxon>Arundo</taxon>
    </lineage>
</organism>
<reference evidence="1" key="1">
    <citation type="submission" date="2014-09" db="EMBL/GenBank/DDBJ databases">
        <authorList>
            <person name="Magalhaes I.L.F."/>
            <person name="Oliveira U."/>
            <person name="Santos F.R."/>
            <person name="Vidigal T.H.D.A."/>
            <person name="Brescovit A.D."/>
            <person name="Santos A.J."/>
        </authorList>
    </citation>
    <scope>NUCLEOTIDE SEQUENCE</scope>
    <source>
        <tissue evidence="1">Shoot tissue taken approximately 20 cm above the soil surface</tissue>
    </source>
</reference>
<sequence length="39" mass="4654">MDLMERGERATRPAGIFFFLIWNIHSTNRWPQANRLPPN</sequence>
<evidence type="ECO:0000313" key="1">
    <source>
        <dbReference type="EMBL" id="JAD42934.1"/>
    </source>
</evidence>
<accession>A0A0A8ZU55</accession>
<reference evidence="1" key="2">
    <citation type="journal article" date="2015" name="Data Brief">
        <title>Shoot transcriptome of the giant reed, Arundo donax.</title>
        <authorList>
            <person name="Barrero R.A."/>
            <person name="Guerrero F.D."/>
            <person name="Moolhuijzen P."/>
            <person name="Goolsby J.A."/>
            <person name="Tidwell J."/>
            <person name="Bellgard S.E."/>
            <person name="Bellgard M.I."/>
        </authorList>
    </citation>
    <scope>NUCLEOTIDE SEQUENCE</scope>
    <source>
        <tissue evidence="1">Shoot tissue taken approximately 20 cm above the soil surface</tissue>
    </source>
</reference>
<dbReference type="EMBL" id="GBRH01254961">
    <property type="protein sequence ID" value="JAD42934.1"/>
    <property type="molecule type" value="Transcribed_RNA"/>
</dbReference>